<protein>
    <recommendedName>
        <fullName evidence="11">Peroxisomal membrane protein PEX13</fullName>
    </recommendedName>
    <alternativeName>
        <fullName evidence="10">Peroxin-13</fullName>
    </alternativeName>
</protein>
<dbReference type="InterPro" id="IPR001452">
    <property type="entry name" value="SH3_domain"/>
</dbReference>
<comment type="similarity">
    <text evidence="1">Belongs to the peroxin-13 family.</text>
</comment>
<evidence type="ECO:0000256" key="7">
    <source>
        <dbReference type="ARBA" id="ARBA00023010"/>
    </source>
</evidence>
<keyword evidence="5" id="KW-0653">Protein transport</keyword>
<evidence type="ECO:0000256" key="9">
    <source>
        <dbReference type="ARBA" id="ARBA00023140"/>
    </source>
</evidence>
<evidence type="ECO:0000256" key="5">
    <source>
        <dbReference type="ARBA" id="ARBA00022927"/>
    </source>
</evidence>
<dbReference type="InterPro" id="IPR036028">
    <property type="entry name" value="SH3-like_dom_sf"/>
</dbReference>
<keyword evidence="6" id="KW-1133">Transmembrane helix</keyword>
<dbReference type="InterPro" id="IPR035463">
    <property type="entry name" value="Pex13"/>
</dbReference>
<evidence type="ECO:0000259" key="15">
    <source>
        <dbReference type="PROSITE" id="PS50002"/>
    </source>
</evidence>
<keyword evidence="4" id="KW-0812">Transmembrane</keyword>
<sequence>MVSPPKPWERSGTAAGPATIATPSSTTTTTTAPPTTQTSAPSVPARPSSITSTAAPYNNSFTSQFNTSPYAAPYSTYTSPYNRLGSYGGMGSYGMGYGGYSNYGMGYGGLGGGYGGYGYGGMGPMQQPMGFDPNNPSLTQQLEATTQSTFALLQSIVQTFGGFAQMLESTFMATHSSFFAMVGVADQLGQLRNALGSVLGLFGLIRWLRSLITGKPLDGGLADEFGSYLNRPPGAPPLNPNAPKPSKKPIIIFLLGIIGIPFLMHRVIRHLSSRLPPNVPPQLPIDPSKLVFARAAYPFETKDPVELMLREGEIVAILGTADPVTGVEGEWWRGRTRDGREGWFPKAYIEVLGNVGQKEPKKVD</sequence>
<dbReference type="GO" id="GO:0016560">
    <property type="term" value="P:protein import into peroxisome matrix, docking"/>
    <property type="evidence" value="ECO:0007669"/>
    <property type="project" value="InterPro"/>
</dbReference>
<organism evidence="16 17">
    <name type="scientific">Clathrus columnatus</name>
    <dbReference type="NCBI Taxonomy" id="1419009"/>
    <lineage>
        <taxon>Eukaryota</taxon>
        <taxon>Fungi</taxon>
        <taxon>Dikarya</taxon>
        <taxon>Basidiomycota</taxon>
        <taxon>Agaricomycotina</taxon>
        <taxon>Agaricomycetes</taxon>
        <taxon>Phallomycetidae</taxon>
        <taxon>Phallales</taxon>
        <taxon>Clathraceae</taxon>
        <taxon>Clathrus</taxon>
    </lineage>
</organism>
<keyword evidence="9" id="KW-0576">Peroxisome</keyword>
<evidence type="ECO:0000313" key="17">
    <source>
        <dbReference type="Proteomes" id="UP001050691"/>
    </source>
</evidence>
<dbReference type="Gene3D" id="2.30.30.40">
    <property type="entry name" value="SH3 Domains"/>
    <property type="match status" value="1"/>
</dbReference>
<dbReference type="Proteomes" id="UP001050691">
    <property type="component" value="Unassembled WGS sequence"/>
</dbReference>
<dbReference type="PROSITE" id="PS50002">
    <property type="entry name" value="SH3"/>
    <property type="match status" value="1"/>
</dbReference>
<feature type="domain" description="SH3" evidence="15">
    <location>
        <begin position="288"/>
        <end position="354"/>
    </location>
</feature>
<dbReference type="GO" id="GO:0005778">
    <property type="term" value="C:peroxisomal membrane"/>
    <property type="evidence" value="ECO:0007669"/>
    <property type="project" value="UniProtKB-SubCell"/>
</dbReference>
<keyword evidence="3" id="KW-0813">Transport</keyword>
<dbReference type="Pfam" id="PF14604">
    <property type="entry name" value="SH3_9"/>
    <property type="match status" value="1"/>
</dbReference>
<evidence type="ECO:0000256" key="6">
    <source>
        <dbReference type="ARBA" id="ARBA00022989"/>
    </source>
</evidence>
<evidence type="ECO:0000256" key="12">
    <source>
        <dbReference type="ARBA" id="ARBA00046271"/>
    </source>
</evidence>
<evidence type="ECO:0000256" key="14">
    <source>
        <dbReference type="SAM" id="MobiDB-lite"/>
    </source>
</evidence>
<name>A0AAV5AA20_9AGAM</name>
<dbReference type="PANTHER" id="PTHR19332">
    <property type="entry name" value="PEROXISOMAL MEMBRANE PROTEIN PEX13"/>
    <property type="match status" value="1"/>
</dbReference>
<evidence type="ECO:0000256" key="10">
    <source>
        <dbReference type="ARBA" id="ARBA00029693"/>
    </source>
</evidence>
<evidence type="ECO:0000256" key="13">
    <source>
        <dbReference type="PROSITE-ProRule" id="PRU00192"/>
    </source>
</evidence>
<evidence type="ECO:0000256" key="2">
    <source>
        <dbReference type="ARBA" id="ARBA00022443"/>
    </source>
</evidence>
<comment type="caution">
    <text evidence="16">The sequence shown here is derived from an EMBL/GenBank/DDBJ whole genome shotgun (WGS) entry which is preliminary data.</text>
</comment>
<evidence type="ECO:0000256" key="4">
    <source>
        <dbReference type="ARBA" id="ARBA00022692"/>
    </source>
</evidence>
<dbReference type="InterPro" id="IPR007223">
    <property type="entry name" value="Peroxin-13_N"/>
</dbReference>
<proteinExistence type="inferred from homology"/>
<dbReference type="SMART" id="SM00326">
    <property type="entry name" value="SH3"/>
    <property type="match status" value="1"/>
</dbReference>
<dbReference type="EMBL" id="BPWL01000005">
    <property type="protein sequence ID" value="GJJ10069.1"/>
    <property type="molecule type" value="Genomic_DNA"/>
</dbReference>
<gene>
    <name evidence="16" type="ORF">Clacol_004295</name>
</gene>
<dbReference type="AlphaFoldDB" id="A0AAV5AA20"/>
<feature type="region of interest" description="Disordered" evidence="14">
    <location>
        <begin position="1"/>
        <end position="55"/>
    </location>
</feature>
<evidence type="ECO:0000256" key="3">
    <source>
        <dbReference type="ARBA" id="ARBA00022448"/>
    </source>
</evidence>
<evidence type="ECO:0000256" key="11">
    <source>
        <dbReference type="ARBA" id="ARBA00034535"/>
    </source>
</evidence>
<dbReference type="SUPFAM" id="SSF50044">
    <property type="entry name" value="SH3-domain"/>
    <property type="match status" value="1"/>
</dbReference>
<dbReference type="PANTHER" id="PTHR19332:SF1">
    <property type="entry name" value="PEROXISOMAL MEMBRANE PROTEIN PEX13"/>
    <property type="match status" value="1"/>
</dbReference>
<reference evidence="16" key="1">
    <citation type="submission" date="2021-10" db="EMBL/GenBank/DDBJ databases">
        <title>De novo Genome Assembly of Clathrus columnatus (Basidiomycota, Fungi) Using Illumina and Nanopore Sequence Data.</title>
        <authorList>
            <person name="Ogiso-Tanaka E."/>
            <person name="Itagaki H."/>
            <person name="Hosoya T."/>
            <person name="Hosaka K."/>
        </authorList>
    </citation>
    <scope>NUCLEOTIDE SEQUENCE</scope>
    <source>
        <strain evidence="16">MO-923</strain>
    </source>
</reference>
<keyword evidence="7" id="KW-0811">Translocation</keyword>
<keyword evidence="17" id="KW-1185">Reference proteome</keyword>
<evidence type="ECO:0000256" key="1">
    <source>
        <dbReference type="ARBA" id="ARBA00006033"/>
    </source>
</evidence>
<evidence type="ECO:0000256" key="8">
    <source>
        <dbReference type="ARBA" id="ARBA00023136"/>
    </source>
</evidence>
<feature type="compositionally biased region" description="Low complexity" evidence="14">
    <location>
        <begin position="13"/>
        <end position="45"/>
    </location>
</feature>
<comment type="subcellular location">
    <subcellularLocation>
        <location evidence="12">Peroxisome membrane</location>
    </subcellularLocation>
</comment>
<evidence type="ECO:0000313" key="16">
    <source>
        <dbReference type="EMBL" id="GJJ10069.1"/>
    </source>
</evidence>
<dbReference type="GO" id="GO:1990429">
    <property type="term" value="C:peroxisomal importomer complex"/>
    <property type="evidence" value="ECO:0007669"/>
    <property type="project" value="TreeGrafter"/>
</dbReference>
<dbReference type="Pfam" id="PF04088">
    <property type="entry name" value="Peroxin-13_N"/>
    <property type="match status" value="1"/>
</dbReference>
<keyword evidence="8" id="KW-0472">Membrane</keyword>
<keyword evidence="2 13" id="KW-0728">SH3 domain</keyword>
<accession>A0AAV5AA20</accession>